<sequence>MSTPVFIDPEIFTQTGGAQSSRVPVPLPEDPYEAIRQAYLVGTDAEFEPFEDLVKTETPESPHTVGPPTCHVKKSEGSGTFGARSMSSYSIALLFSNHPLTHTTPILVLFLCRNACMAVCVPPVMSHSLSISIAKVAAMPDLAFCKRFRSSYNSSPSLTFLVQKRYRGTSKLILDTDSEGDELGDKDDKEDEEEDVKESSCSDSESEDAEDEGPTIKDEDPAVGDEGLVRAALIVETAMGEPLRLGYEALRCQEIALGEGLMPSVFEVGQSFGFVPESKRPERVSALKHPTLTPWIDPKDAPYIVPSPISSPIISLTIPWSVASPATAKAKGFLTELGAQVEMQGGLIRDHTVQLGDLSPALFKRSLEHEQERVVVTFRVIWRPVLAVESWIVQADAYRAALWHAISDT</sequence>
<name>A0A699HMH0_TANCI</name>
<protein>
    <submittedName>
        <fullName evidence="2">Uncharacterized protein</fullName>
    </submittedName>
</protein>
<dbReference type="EMBL" id="BKCJ010178097">
    <property type="protein sequence ID" value="GEY43266.1"/>
    <property type="molecule type" value="Genomic_DNA"/>
</dbReference>
<feature type="region of interest" description="Disordered" evidence="1">
    <location>
        <begin position="176"/>
        <end position="222"/>
    </location>
</feature>
<feature type="compositionally biased region" description="Acidic residues" evidence="1">
    <location>
        <begin position="176"/>
        <end position="196"/>
    </location>
</feature>
<comment type="caution">
    <text evidence="2">The sequence shown here is derived from an EMBL/GenBank/DDBJ whole genome shotgun (WGS) entry which is preliminary data.</text>
</comment>
<evidence type="ECO:0000313" key="2">
    <source>
        <dbReference type="EMBL" id="GEY43266.1"/>
    </source>
</evidence>
<evidence type="ECO:0000256" key="1">
    <source>
        <dbReference type="SAM" id="MobiDB-lite"/>
    </source>
</evidence>
<dbReference type="AlphaFoldDB" id="A0A699HMH0"/>
<gene>
    <name evidence="2" type="ORF">Tci_415240</name>
</gene>
<feature type="compositionally biased region" description="Acidic residues" evidence="1">
    <location>
        <begin position="204"/>
        <end position="213"/>
    </location>
</feature>
<organism evidence="2">
    <name type="scientific">Tanacetum cinerariifolium</name>
    <name type="common">Dalmatian daisy</name>
    <name type="synonym">Chrysanthemum cinerariifolium</name>
    <dbReference type="NCBI Taxonomy" id="118510"/>
    <lineage>
        <taxon>Eukaryota</taxon>
        <taxon>Viridiplantae</taxon>
        <taxon>Streptophyta</taxon>
        <taxon>Embryophyta</taxon>
        <taxon>Tracheophyta</taxon>
        <taxon>Spermatophyta</taxon>
        <taxon>Magnoliopsida</taxon>
        <taxon>eudicotyledons</taxon>
        <taxon>Gunneridae</taxon>
        <taxon>Pentapetalae</taxon>
        <taxon>asterids</taxon>
        <taxon>campanulids</taxon>
        <taxon>Asterales</taxon>
        <taxon>Asteraceae</taxon>
        <taxon>Asteroideae</taxon>
        <taxon>Anthemideae</taxon>
        <taxon>Anthemidinae</taxon>
        <taxon>Tanacetum</taxon>
    </lineage>
</organism>
<accession>A0A699HMH0</accession>
<proteinExistence type="predicted"/>
<reference evidence="2" key="1">
    <citation type="journal article" date="2019" name="Sci. Rep.">
        <title>Draft genome of Tanacetum cinerariifolium, the natural source of mosquito coil.</title>
        <authorList>
            <person name="Yamashiro T."/>
            <person name="Shiraishi A."/>
            <person name="Satake H."/>
            <person name="Nakayama K."/>
        </authorList>
    </citation>
    <scope>NUCLEOTIDE SEQUENCE</scope>
</reference>